<evidence type="ECO:0000313" key="2">
    <source>
        <dbReference type="Proteomes" id="UP000585579"/>
    </source>
</evidence>
<sequence>METTISNDKVFFAWAEQTCTHFEISEHMRKSTDVMDRAIAKRIMQIAGVEKSD</sequence>
<comment type="caution">
    <text evidence="1">The sequence shown here is derived from an EMBL/GenBank/DDBJ whole genome shotgun (WGS) entry which is preliminary data.</text>
</comment>
<reference evidence="1 2" key="1">
    <citation type="journal article" date="2020" name="Biotechnol. Biofuels">
        <title>New insights from the biogas microbiome by comprehensive genome-resolved metagenomics of nearly 1600 species originating from multiple anaerobic digesters.</title>
        <authorList>
            <person name="Campanaro S."/>
            <person name="Treu L."/>
            <person name="Rodriguez-R L.M."/>
            <person name="Kovalovszki A."/>
            <person name="Ziels R.M."/>
            <person name="Maus I."/>
            <person name="Zhu X."/>
            <person name="Kougias P.G."/>
            <person name="Basile A."/>
            <person name="Luo G."/>
            <person name="Schluter A."/>
            <person name="Konstantinidis K.T."/>
            <person name="Angelidaki I."/>
        </authorList>
    </citation>
    <scope>NUCLEOTIDE SEQUENCE [LARGE SCALE GENOMIC DNA]</scope>
    <source>
        <strain evidence="1">AS22ysBPME_46</strain>
    </source>
</reference>
<proteinExistence type="predicted"/>
<protein>
    <submittedName>
        <fullName evidence="1">Uncharacterized protein</fullName>
    </submittedName>
</protein>
<name>A0A7K4AVT9_9EURY</name>
<organism evidence="1 2">
    <name type="scientific">Methanosarcina flavescens</name>
    <dbReference type="NCBI Taxonomy" id="1715806"/>
    <lineage>
        <taxon>Archaea</taxon>
        <taxon>Methanobacteriati</taxon>
        <taxon>Methanobacteriota</taxon>
        <taxon>Stenosarchaea group</taxon>
        <taxon>Methanomicrobia</taxon>
        <taxon>Methanosarcinales</taxon>
        <taxon>Methanosarcinaceae</taxon>
        <taxon>Methanosarcina</taxon>
    </lineage>
</organism>
<gene>
    <name evidence="1" type="ORF">GX302_08315</name>
</gene>
<dbReference type="Proteomes" id="UP000585579">
    <property type="component" value="Unassembled WGS sequence"/>
</dbReference>
<accession>A0A7K4AVT9</accession>
<dbReference type="AlphaFoldDB" id="A0A7K4AVT9"/>
<evidence type="ECO:0000313" key="1">
    <source>
        <dbReference type="EMBL" id="NLK32819.1"/>
    </source>
</evidence>
<dbReference type="EMBL" id="JAAYQL010000045">
    <property type="protein sequence ID" value="NLK32819.1"/>
    <property type="molecule type" value="Genomic_DNA"/>
</dbReference>